<evidence type="ECO:0000256" key="2">
    <source>
        <dbReference type="ARBA" id="ARBA00022679"/>
    </source>
</evidence>
<dbReference type="Gene3D" id="3.20.20.330">
    <property type="entry name" value="Homocysteine-binding-like domain"/>
    <property type="match status" value="1"/>
</dbReference>
<dbReference type="InterPro" id="IPR036589">
    <property type="entry name" value="HCY_dom_sf"/>
</dbReference>
<dbReference type="RefSeq" id="WP_194453442.1">
    <property type="nucleotide sequence ID" value="NZ_CP063849.1"/>
</dbReference>
<organism evidence="6 7">
    <name type="scientific">Paludibaculum fermentans</name>
    <dbReference type="NCBI Taxonomy" id="1473598"/>
    <lineage>
        <taxon>Bacteria</taxon>
        <taxon>Pseudomonadati</taxon>
        <taxon>Acidobacteriota</taxon>
        <taxon>Terriglobia</taxon>
        <taxon>Bryobacterales</taxon>
        <taxon>Bryobacteraceae</taxon>
        <taxon>Paludibaculum</taxon>
    </lineage>
</organism>
<feature type="domain" description="Hcy-binding" evidence="5">
    <location>
        <begin position="1"/>
        <end position="287"/>
    </location>
</feature>
<keyword evidence="2 4" id="KW-0808">Transferase</keyword>
<evidence type="ECO:0000313" key="7">
    <source>
        <dbReference type="Proteomes" id="UP000593892"/>
    </source>
</evidence>
<evidence type="ECO:0000259" key="5">
    <source>
        <dbReference type="PROSITE" id="PS50970"/>
    </source>
</evidence>
<reference evidence="6 7" key="1">
    <citation type="submission" date="2020-10" db="EMBL/GenBank/DDBJ databases">
        <title>Complete genome sequence of Paludibaculum fermentans P105T, a facultatively anaerobic acidobacterium capable of dissimilatory Fe(III) reduction.</title>
        <authorList>
            <person name="Dedysh S.N."/>
            <person name="Beletsky A.V."/>
            <person name="Kulichevskaya I.S."/>
            <person name="Mardanov A.V."/>
            <person name="Ravin N.V."/>
        </authorList>
    </citation>
    <scope>NUCLEOTIDE SEQUENCE [LARGE SCALE GENOMIC DNA]</scope>
    <source>
        <strain evidence="6 7">P105</strain>
    </source>
</reference>
<dbReference type="GO" id="GO:0008270">
    <property type="term" value="F:zinc ion binding"/>
    <property type="evidence" value="ECO:0007669"/>
    <property type="project" value="InterPro"/>
</dbReference>
<dbReference type="PIRSF" id="PIRSF037505">
    <property type="entry name" value="Betaine_HMT"/>
    <property type="match status" value="1"/>
</dbReference>
<evidence type="ECO:0000256" key="3">
    <source>
        <dbReference type="PIRSR" id="PIRSR037505-2"/>
    </source>
</evidence>
<keyword evidence="3 4" id="KW-0862">Zinc</keyword>
<dbReference type="InterPro" id="IPR003726">
    <property type="entry name" value="HCY_dom"/>
</dbReference>
<dbReference type="EMBL" id="CP063849">
    <property type="protein sequence ID" value="QOY91788.1"/>
    <property type="molecule type" value="Genomic_DNA"/>
</dbReference>
<dbReference type="GO" id="GO:0032259">
    <property type="term" value="P:methylation"/>
    <property type="evidence" value="ECO:0007669"/>
    <property type="project" value="UniProtKB-KW"/>
</dbReference>
<evidence type="ECO:0000313" key="6">
    <source>
        <dbReference type="EMBL" id="QOY91788.1"/>
    </source>
</evidence>
<keyword evidence="1 4" id="KW-0489">Methyltransferase</keyword>
<feature type="binding site" evidence="4">
    <location>
        <position position="273"/>
    </location>
    <ligand>
        <name>Zn(2+)</name>
        <dbReference type="ChEBI" id="CHEBI:29105"/>
    </ligand>
</feature>
<feature type="binding site" evidence="3 4">
    <location>
        <position position="207"/>
    </location>
    <ligand>
        <name>Zn(2+)</name>
        <dbReference type="ChEBI" id="CHEBI:29105"/>
    </ligand>
</feature>
<evidence type="ECO:0000256" key="1">
    <source>
        <dbReference type="ARBA" id="ARBA00022603"/>
    </source>
</evidence>
<feature type="binding site" evidence="4">
    <location>
        <position position="272"/>
    </location>
    <ligand>
        <name>Zn(2+)</name>
        <dbReference type="ChEBI" id="CHEBI:29105"/>
    </ligand>
</feature>
<dbReference type="Pfam" id="PF02574">
    <property type="entry name" value="S-methyl_trans"/>
    <property type="match status" value="1"/>
</dbReference>
<dbReference type="GO" id="GO:0009086">
    <property type="term" value="P:methionine biosynthetic process"/>
    <property type="evidence" value="ECO:0007669"/>
    <property type="project" value="InterPro"/>
</dbReference>
<dbReference type="Proteomes" id="UP000593892">
    <property type="component" value="Chromosome"/>
</dbReference>
<dbReference type="AlphaFoldDB" id="A0A7S7NXT9"/>
<dbReference type="PANTHER" id="PTHR11103">
    <property type="entry name" value="SLR1189 PROTEIN"/>
    <property type="match status" value="1"/>
</dbReference>
<gene>
    <name evidence="6" type="ORF">IRI77_18150</name>
</gene>
<keyword evidence="7" id="KW-1185">Reference proteome</keyword>
<dbReference type="PROSITE" id="PS50970">
    <property type="entry name" value="HCY"/>
    <property type="match status" value="1"/>
</dbReference>
<evidence type="ECO:0000256" key="4">
    <source>
        <dbReference type="PROSITE-ProRule" id="PRU00333"/>
    </source>
</evidence>
<comment type="cofactor">
    <cofactor evidence="3">
        <name>Zn(2+)</name>
        <dbReference type="ChEBI" id="CHEBI:29105"/>
    </cofactor>
    <text evidence="3">Binds 1 zinc ion per subunit.</text>
</comment>
<accession>A0A7S7NXT9</accession>
<dbReference type="GO" id="GO:0008168">
    <property type="term" value="F:methyltransferase activity"/>
    <property type="evidence" value="ECO:0007669"/>
    <property type="project" value="UniProtKB-UniRule"/>
</dbReference>
<dbReference type="InterPro" id="IPR017226">
    <property type="entry name" value="BHMT-like"/>
</dbReference>
<sequence length="294" mass="30386">MSRLAAWLANGPLITDGAWGTQLQTLGLPLGVVPDTWNLEHPEHVESVARAYVEAGSQVILTNTFRANRITLADSGLADLVEPLNRAGVSISRRAAGSKALVFASMGPTGKMLLTDDLDPAQVTSAFAEQARVLAANGADALLLETFSDLEEAKLALTGARQAGLPVVVSFAFDSGRNLDRTMMGSTPETVAAELEAAGADVVGANCGAGIERFAPVCKRLKAACSLPIWIKANAGLPEVKAGAVIYTTSAAFFAGHYPVLIEAGASFLGGCCGTNPDFIRALVATRSAACASN</sequence>
<proteinExistence type="predicted"/>
<keyword evidence="3 4" id="KW-0479">Metal-binding</keyword>
<dbReference type="PANTHER" id="PTHR11103:SF18">
    <property type="entry name" value="SLR1189 PROTEIN"/>
    <property type="match status" value="1"/>
</dbReference>
<protein>
    <submittedName>
        <fullName evidence="6">Homocysteine S-methyltransferase family protein</fullName>
    </submittedName>
</protein>
<dbReference type="SUPFAM" id="SSF82282">
    <property type="entry name" value="Homocysteine S-methyltransferase"/>
    <property type="match status" value="1"/>
</dbReference>
<name>A0A7S7NXT9_PALFE</name>
<dbReference type="KEGG" id="pfer:IRI77_18150"/>